<gene>
    <name evidence="2" type="ORF">OFUS_LOCUS17379</name>
</gene>
<dbReference type="Proteomes" id="UP000749559">
    <property type="component" value="Unassembled WGS sequence"/>
</dbReference>
<dbReference type="PANTHER" id="PTHR10704">
    <property type="entry name" value="CARBOHYDRATE SULFOTRANSFERASE"/>
    <property type="match status" value="1"/>
</dbReference>
<dbReference type="GO" id="GO:0001517">
    <property type="term" value="F:N-acetylglucosamine 6-O-sulfotransferase activity"/>
    <property type="evidence" value="ECO:0007669"/>
    <property type="project" value="TreeGrafter"/>
</dbReference>
<evidence type="ECO:0000256" key="1">
    <source>
        <dbReference type="SAM" id="MobiDB-lite"/>
    </source>
</evidence>
<sequence length="409" mass="47351">MRMKYKKEISVTLALTTLIAILTIYNSQDKVIQLQRRQKENVQKHSENTERFIQHEQQKTTKMKSPSDILVISAVTQYSDEMLTFETTTSSQLELKNLEEISNTIDESEITDKTSKLNTVINEVKDPNPTTPNIRSSETTISPATTAKIQQSTSTWRSDEPSRLPLYKWSEKDITDWIESFNRSMREVDEKRQHIYIICTKALKPKECFLRNNLFWPNSTNIRKYSANKGEPGKDASCADSKKLVILHSYERTGSCYFGSLMKDNPGVFYLFEPYRLQEQIFHKMQYPRSTHLSSAIIQEEVKTLTDYRTCTLKDILAFADPILKEGNVNFYLSYNIHDFLECIMLYHSGRHPANVTRREHLDQCYEIATEACKNETRTQILLTKTVRGTMEGIAAFLANQECTNNIKV</sequence>
<comment type="caution">
    <text evidence="2">The sequence shown here is derived from an EMBL/GenBank/DDBJ whole genome shotgun (WGS) entry which is preliminary data.</text>
</comment>
<dbReference type="GO" id="GO:0006790">
    <property type="term" value="P:sulfur compound metabolic process"/>
    <property type="evidence" value="ECO:0007669"/>
    <property type="project" value="TreeGrafter"/>
</dbReference>
<proteinExistence type="predicted"/>
<dbReference type="AlphaFoldDB" id="A0A8S4PFV5"/>
<feature type="region of interest" description="Disordered" evidence="1">
    <location>
        <begin position="123"/>
        <end position="157"/>
    </location>
</feature>
<keyword evidence="3" id="KW-1185">Reference proteome</keyword>
<protein>
    <submittedName>
        <fullName evidence="2">Uncharacterized protein</fullName>
    </submittedName>
</protein>
<organism evidence="2 3">
    <name type="scientific">Owenia fusiformis</name>
    <name type="common">Polychaete worm</name>
    <dbReference type="NCBI Taxonomy" id="6347"/>
    <lineage>
        <taxon>Eukaryota</taxon>
        <taxon>Metazoa</taxon>
        <taxon>Spiralia</taxon>
        <taxon>Lophotrochozoa</taxon>
        <taxon>Annelida</taxon>
        <taxon>Polychaeta</taxon>
        <taxon>Sedentaria</taxon>
        <taxon>Canalipalpata</taxon>
        <taxon>Sabellida</taxon>
        <taxon>Oweniida</taxon>
        <taxon>Oweniidae</taxon>
        <taxon>Owenia</taxon>
    </lineage>
</organism>
<feature type="compositionally biased region" description="Polar residues" evidence="1">
    <location>
        <begin position="131"/>
        <end position="156"/>
    </location>
</feature>
<dbReference type="EMBL" id="CAIIXF020000008">
    <property type="protein sequence ID" value="CAH1792417.1"/>
    <property type="molecule type" value="Genomic_DNA"/>
</dbReference>
<accession>A0A8S4PFV5</accession>
<evidence type="ECO:0000313" key="2">
    <source>
        <dbReference type="EMBL" id="CAH1792417.1"/>
    </source>
</evidence>
<dbReference type="PANTHER" id="PTHR10704:SF44">
    <property type="entry name" value="LD35051P-RELATED"/>
    <property type="match status" value="1"/>
</dbReference>
<dbReference type="InterPro" id="IPR051135">
    <property type="entry name" value="Gal/GlcNAc/GalNAc_ST"/>
</dbReference>
<reference evidence="2" key="1">
    <citation type="submission" date="2022-03" db="EMBL/GenBank/DDBJ databases">
        <authorList>
            <person name="Martin C."/>
        </authorList>
    </citation>
    <scope>NUCLEOTIDE SEQUENCE</scope>
</reference>
<dbReference type="GO" id="GO:0006044">
    <property type="term" value="P:N-acetylglucosamine metabolic process"/>
    <property type="evidence" value="ECO:0007669"/>
    <property type="project" value="TreeGrafter"/>
</dbReference>
<name>A0A8S4PFV5_OWEFU</name>
<feature type="non-terminal residue" evidence="2">
    <location>
        <position position="1"/>
    </location>
</feature>
<evidence type="ECO:0000313" key="3">
    <source>
        <dbReference type="Proteomes" id="UP000749559"/>
    </source>
</evidence>